<dbReference type="PANTHER" id="PTHR47447:SF17">
    <property type="entry name" value="OS12G0638900 PROTEIN"/>
    <property type="match status" value="1"/>
</dbReference>
<evidence type="ECO:0000256" key="4">
    <source>
        <dbReference type="ARBA" id="ARBA00044511"/>
    </source>
</evidence>
<sequence length="581" mass="67093">MSLFRTLDRTSAVSNPSTRPIPTFLCPVLLSNTVRRSFRATPVVPRSRTSSSPLSNQMDSLFIQALARAASCHEHAKQISTLRQVIPPVTSYRKTRRNDISHSERRGFKMRRWQPFKQLQRFAQSELKALVDYYGIKFEPEQDAPEIDDGPFVWKVGDDHKPFPVQEEIHKEYIEQLSTMLQDEKAPHEELFHMYKRLPAPGVVYLTTETIHDLLHHLSVVERADRLSMQRFLSILDDMKSANIRIKRSEWTSAIYFAGRFMPTVSADELTSALHLWRDMESRAGVAGGIVTLNVLFDIAVKAGKYPLAEMFLKELETRKLKLHRHFRVSLLYFWGVRQDGERVRQTYQELVSAGDIVDTVVLNAVIASLIRAGEPTAAEHVFERMKRLHAAKKHRPPAPKDWRERRKQDLDLTWEAQKADQTRRQELQDIASILPDVRTYGLLIRHHASTAGNIDRVNELLSEMQRSAIPIDGTIYIVVIYGFSTFGGLRYSAWTREKLEDVWSAYLGAVRDGAHRTWLSSKAVIAALRAFRKCADVERMLRAWEEVQRVWEPDGEEREHVMRVLRSLVLPQPSGRFFYL</sequence>
<evidence type="ECO:0000313" key="7">
    <source>
        <dbReference type="Proteomes" id="UP000799444"/>
    </source>
</evidence>
<evidence type="ECO:0000256" key="5">
    <source>
        <dbReference type="PROSITE-ProRule" id="PRU00708"/>
    </source>
</evidence>
<name>A0A9P4R4M6_9PLEO</name>
<dbReference type="Gene3D" id="1.25.40.10">
    <property type="entry name" value="Tetratricopeptide repeat domain"/>
    <property type="match status" value="2"/>
</dbReference>
<proteinExistence type="inferred from homology"/>
<dbReference type="EMBL" id="ML996125">
    <property type="protein sequence ID" value="KAF2736386.1"/>
    <property type="molecule type" value="Genomic_DNA"/>
</dbReference>
<evidence type="ECO:0008006" key="8">
    <source>
        <dbReference type="Google" id="ProtNLM"/>
    </source>
</evidence>
<dbReference type="PANTHER" id="PTHR47447">
    <property type="entry name" value="OS03G0856100 PROTEIN"/>
    <property type="match status" value="1"/>
</dbReference>
<protein>
    <recommendedName>
        <fullName evidence="8">Pentatricopeptide repeat-containing protein</fullName>
    </recommendedName>
</protein>
<comment type="subunit">
    <text evidence="4">Binds to mitochondrial small subunit 15S rRNA.</text>
</comment>
<dbReference type="PROSITE" id="PS51375">
    <property type="entry name" value="PPR"/>
    <property type="match status" value="2"/>
</dbReference>
<dbReference type="OrthoDB" id="1908178at2759"/>
<gene>
    <name evidence="6" type="ORF">EJ04DRAFT_489865</name>
</gene>
<organism evidence="6 7">
    <name type="scientific">Polyplosphaeria fusca</name>
    <dbReference type="NCBI Taxonomy" id="682080"/>
    <lineage>
        <taxon>Eukaryota</taxon>
        <taxon>Fungi</taxon>
        <taxon>Dikarya</taxon>
        <taxon>Ascomycota</taxon>
        <taxon>Pezizomycotina</taxon>
        <taxon>Dothideomycetes</taxon>
        <taxon>Pleosporomycetidae</taxon>
        <taxon>Pleosporales</taxon>
        <taxon>Tetraplosphaeriaceae</taxon>
        <taxon>Polyplosphaeria</taxon>
    </lineage>
</organism>
<accession>A0A9P4R4M6</accession>
<comment type="similarity">
    <text evidence="1">Belongs to the CCM1 family.</text>
</comment>
<dbReference type="InterPro" id="IPR002885">
    <property type="entry name" value="PPR_rpt"/>
</dbReference>
<evidence type="ECO:0000313" key="6">
    <source>
        <dbReference type="EMBL" id="KAF2736386.1"/>
    </source>
</evidence>
<dbReference type="NCBIfam" id="TIGR00756">
    <property type="entry name" value="PPR"/>
    <property type="match status" value="1"/>
</dbReference>
<reference evidence="6" key="1">
    <citation type="journal article" date="2020" name="Stud. Mycol.">
        <title>101 Dothideomycetes genomes: a test case for predicting lifestyles and emergence of pathogens.</title>
        <authorList>
            <person name="Haridas S."/>
            <person name="Albert R."/>
            <person name="Binder M."/>
            <person name="Bloem J."/>
            <person name="Labutti K."/>
            <person name="Salamov A."/>
            <person name="Andreopoulos B."/>
            <person name="Baker S."/>
            <person name="Barry K."/>
            <person name="Bills G."/>
            <person name="Bluhm B."/>
            <person name="Cannon C."/>
            <person name="Castanera R."/>
            <person name="Culley D."/>
            <person name="Daum C."/>
            <person name="Ezra D."/>
            <person name="Gonzalez J."/>
            <person name="Henrissat B."/>
            <person name="Kuo A."/>
            <person name="Liang C."/>
            <person name="Lipzen A."/>
            <person name="Lutzoni F."/>
            <person name="Magnuson J."/>
            <person name="Mondo S."/>
            <person name="Nolan M."/>
            <person name="Ohm R."/>
            <person name="Pangilinan J."/>
            <person name="Park H.-J."/>
            <person name="Ramirez L."/>
            <person name="Alfaro M."/>
            <person name="Sun H."/>
            <person name="Tritt A."/>
            <person name="Yoshinaga Y."/>
            <person name="Zwiers L.-H."/>
            <person name="Turgeon B."/>
            <person name="Goodwin S."/>
            <person name="Spatafora J."/>
            <person name="Crous P."/>
            <person name="Grigoriev I."/>
        </authorList>
    </citation>
    <scope>NUCLEOTIDE SEQUENCE</scope>
    <source>
        <strain evidence="6">CBS 125425</strain>
    </source>
</reference>
<evidence type="ECO:0000256" key="2">
    <source>
        <dbReference type="ARBA" id="ARBA00022737"/>
    </source>
</evidence>
<dbReference type="Proteomes" id="UP000799444">
    <property type="component" value="Unassembled WGS sequence"/>
</dbReference>
<evidence type="ECO:0000256" key="3">
    <source>
        <dbReference type="ARBA" id="ARBA00044493"/>
    </source>
</evidence>
<dbReference type="InterPro" id="IPR011990">
    <property type="entry name" value="TPR-like_helical_dom_sf"/>
</dbReference>
<keyword evidence="2" id="KW-0677">Repeat</keyword>
<dbReference type="Pfam" id="PF01535">
    <property type="entry name" value="PPR"/>
    <property type="match status" value="1"/>
</dbReference>
<comment type="function">
    <text evidence="3">Regulates mitochondrial small subunit maturation by controlling 15S rRNA 5'-end processing. Localizes to the 5' precursor of the 15S rRNA in a position that is subsequently occupied by mS47 in the mature yeast mtSSU. Uses structure and sequence-specific RNA recognition, binding to a single-stranded region of the precursor and specifically recognizing bases -6 to -1. The exchange of Ccm1 for mS47 is coupled to the irreversible removal of precursor rRNA that is accompanied by conformational changes of the mitoribosomal proteins uS5m and mS26. These conformational changes signal completion of 5'-end rRNA processing through protection of the mature 5'-end of the 15S rRNA and stabilization of mS47. The removal of the 5' precursor together with the dissociation of Ccm1 may be catalyzed by the 5'-3' exoribonuclease Pet127. Involved in the specific removal of group I introns in mitochondrial encoded transcripts.</text>
</comment>
<keyword evidence="7" id="KW-1185">Reference proteome</keyword>
<feature type="repeat" description="PPR" evidence="5">
    <location>
        <begin position="437"/>
        <end position="472"/>
    </location>
</feature>
<evidence type="ECO:0000256" key="1">
    <source>
        <dbReference type="ARBA" id="ARBA00006192"/>
    </source>
</evidence>
<dbReference type="AlphaFoldDB" id="A0A9P4R4M6"/>
<comment type="caution">
    <text evidence="6">The sequence shown here is derived from an EMBL/GenBank/DDBJ whole genome shotgun (WGS) entry which is preliminary data.</text>
</comment>
<feature type="repeat" description="PPR" evidence="5">
    <location>
        <begin position="359"/>
        <end position="393"/>
    </location>
</feature>